<accession>A0A1H3SQG3</accession>
<dbReference type="InterPro" id="IPR012914">
    <property type="entry name" value="PucR_dom"/>
</dbReference>
<feature type="domain" description="PucR C-terminal helix-turn-helix" evidence="3">
    <location>
        <begin position="466"/>
        <end position="523"/>
    </location>
</feature>
<dbReference type="STRING" id="381665.SAMN05216554_3588"/>
<dbReference type="PANTHER" id="PTHR33744:SF7">
    <property type="entry name" value="PUCR FAMILY TRANSCRIPTIONAL REGULATOR"/>
    <property type="match status" value="1"/>
</dbReference>
<dbReference type="PANTHER" id="PTHR33744">
    <property type="entry name" value="CARBOHYDRATE DIACID REGULATOR"/>
    <property type="match status" value="1"/>
</dbReference>
<evidence type="ECO:0000313" key="5">
    <source>
        <dbReference type="Proteomes" id="UP000198891"/>
    </source>
</evidence>
<feature type="region of interest" description="Disordered" evidence="1">
    <location>
        <begin position="183"/>
        <end position="215"/>
    </location>
</feature>
<evidence type="ECO:0000256" key="1">
    <source>
        <dbReference type="SAM" id="MobiDB-lite"/>
    </source>
</evidence>
<evidence type="ECO:0000259" key="3">
    <source>
        <dbReference type="Pfam" id="PF13556"/>
    </source>
</evidence>
<feature type="domain" description="Purine catabolism PurC-like" evidence="2">
    <location>
        <begin position="8"/>
        <end position="123"/>
    </location>
</feature>
<dbReference type="Pfam" id="PF07905">
    <property type="entry name" value="PucR"/>
    <property type="match status" value="1"/>
</dbReference>
<reference evidence="4 5" key="1">
    <citation type="submission" date="2016-10" db="EMBL/GenBank/DDBJ databases">
        <authorList>
            <person name="de Groot N.N."/>
        </authorList>
    </citation>
    <scope>NUCLEOTIDE SEQUENCE [LARGE SCALE GENOMIC DNA]</scope>
    <source>
        <strain evidence="4 5">CGMCC 4.3491</strain>
    </source>
</reference>
<feature type="compositionally biased region" description="Low complexity" evidence="1">
    <location>
        <begin position="190"/>
        <end position="215"/>
    </location>
</feature>
<organism evidence="4 5">
    <name type="scientific">Herbiconiux ginsengi</name>
    <dbReference type="NCBI Taxonomy" id="381665"/>
    <lineage>
        <taxon>Bacteria</taxon>
        <taxon>Bacillati</taxon>
        <taxon>Actinomycetota</taxon>
        <taxon>Actinomycetes</taxon>
        <taxon>Micrococcales</taxon>
        <taxon>Microbacteriaceae</taxon>
        <taxon>Herbiconiux</taxon>
    </lineage>
</organism>
<dbReference type="InterPro" id="IPR042070">
    <property type="entry name" value="PucR_C-HTH_sf"/>
</dbReference>
<dbReference type="AlphaFoldDB" id="A0A1H3SQG3"/>
<dbReference type="RefSeq" id="WP_092556361.1">
    <property type="nucleotide sequence ID" value="NZ_FNPZ01000004.1"/>
</dbReference>
<evidence type="ECO:0000313" key="4">
    <source>
        <dbReference type="EMBL" id="SDZ40192.1"/>
    </source>
</evidence>
<dbReference type="OrthoDB" id="8450798at2"/>
<dbReference type="Pfam" id="PF13556">
    <property type="entry name" value="HTH_30"/>
    <property type="match status" value="1"/>
</dbReference>
<dbReference type="EMBL" id="FNPZ01000004">
    <property type="protein sequence ID" value="SDZ40192.1"/>
    <property type="molecule type" value="Genomic_DNA"/>
</dbReference>
<dbReference type="Proteomes" id="UP000198891">
    <property type="component" value="Unassembled WGS sequence"/>
</dbReference>
<dbReference type="InterPro" id="IPR051448">
    <property type="entry name" value="CdaR-like_regulators"/>
</dbReference>
<evidence type="ECO:0000259" key="2">
    <source>
        <dbReference type="Pfam" id="PF07905"/>
    </source>
</evidence>
<name>A0A1H3SQG3_9MICO</name>
<protein>
    <submittedName>
        <fullName evidence="4">Purine catabolism regulatory protein</fullName>
    </submittedName>
</protein>
<sequence>MPATLNALLAHEPFHLRVIVPAASPTVEVLWAHGSDLDDPTPFLSAGQLLLTTGRQFSGAVPHLIDEYVSRLLAAGVVALGFGTEVVQSGTPPELVRACRRQGLPLLEVPYRTPFIAISRWVADAQAADARARLDWALEAQRAVSLATLGNGGLTSAVTKAAERLGCAIAVFDPDADVIVSSPGGASVTPSGGVASRASRASDATPTATAATRAGTPQERFADLVPEVKRLLRAGRRSRADVDAADHAIVQTLGGTRRIRGVLVARRTEPFDRTDLSVLTTLTALAEVSLEQGQVVRTSLRSLADQLFELLHDGQVGVVRRATASIPVSVPDDRFRVVTLDADQAAPGLADQLERRAFATTSGIFLVHRAGRLVLLVDERRWESVRRMLDAREARAGVSETVGWPALDVGLGQAARALEAAGAGEIGEFGELAARSFLGLFDAGAVANVARVRLDEVLARPDGEELLEQAAVWLRRNGQWDPAARELGLHRHSLKARIAALGAALDLDLDAFADRAELWALLTAAGVSAIDNARTPAR</sequence>
<keyword evidence="5" id="KW-1185">Reference proteome</keyword>
<proteinExistence type="predicted"/>
<gene>
    <name evidence="4" type="ORF">SAMN05216554_3588</name>
</gene>
<dbReference type="Gene3D" id="1.10.10.2840">
    <property type="entry name" value="PucR C-terminal helix-turn-helix domain"/>
    <property type="match status" value="1"/>
</dbReference>
<dbReference type="InterPro" id="IPR025736">
    <property type="entry name" value="PucR_C-HTH_dom"/>
</dbReference>